<keyword evidence="10" id="KW-0119">Carbohydrate metabolism</keyword>
<sequence length="375" mass="40987">MILVTGGAGYIGSHAVLELLLAGHDVLVLDNLCNSSRIALQRVEQLAGRTLHFVKGDIRRRAQLDALFAQYPIEAVLHFAGLKAVGESVRHPLNYYDNNVGGSLTLCQAMADAGVFRLVFSSSATVYGTPATVPINEQAATGLPTNPYGQSKLMVENLLRDLANADPRWSIALLRYFNPIGAHESGLIGEDPCGIPNNLLPYITQVAIGRLEQLNVYGADYPTPDGTGIRDYIHVVDLAKGHLLALEKLRQVKGAHIWNLGTGQGHSVLELIRVFEEITQTRLPYRLAPRREGDIAACWADPTKAERELGWKAERGLTAMIADAWRWQVQNPSGYRVTDRVKESIKRIPASPISGNIQREAVMTRTGTSSANALL</sequence>
<comment type="similarity">
    <text evidence="4 10">Belongs to the NAD(P)-dependent epimerase/dehydratase family.</text>
</comment>
<evidence type="ECO:0000256" key="10">
    <source>
        <dbReference type="RuleBase" id="RU366046"/>
    </source>
</evidence>
<evidence type="ECO:0000259" key="11">
    <source>
        <dbReference type="Pfam" id="PF01370"/>
    </source>
</evidence>
<dbReference type="NCBIfam" id="NF007956">
    <property type="entry name" value="PRK10675.1"/>
    <property type="match status" value="1"/>
</dbReference>
<evidence type="ECO:0000256" key="8">
    <source>
        <dbReference type="ARBA" id="ARBA00023144"/>
    </source>
</evidence>
<dbReference type="RefSeq" id="WP_145143582.1">
    <property type="nucleotide sequence ID" value="NZ_VLKY01000010.1"/>
</dbReference>
<keyword evidence="13" id="KW-1185">Reference proteome</keyword>
<dbReference type="EC" id="5.1.3.2" evidence="5 10"/>
<reference evidence="12 13" key="1">
    <citation type="journal article" date="2015" name="Stand. Genomic Sci.">
        <title>Genomic Encyclopedia of Bacterial and Archaeal Type Strains, Phase III: the genomes of soil and plant-associated and newly described type strains.</title>
        <authorList>
            <person name="Whitman W.B."/>
            <person name="Woyke T."/>
            <person name="Klenk H.P."/>
            <person name="Zhou Y."/>
            <person name="Lilburn T.G."/>
            <person name="Beck B.J."/>
            <person name="De Vos P."/>
            <person name="Vandamme P."/>
            <person name="Eisen J.A."/>
            <person name="Garrity G."/>
            <person name="Hugenholtz P."/>
            <person name="Kyrpides N.C."/>
        </authorList>
    </citation>
    <scope>NUCLEOTIDE SEQUENCE [LARGE SCALE GENOMIC DNA]</scope>
    <source>
        <strain evidence="12 13">CGMCC 1.6858</strain>
    </source>
</reference>
<protein>
    <recommendedName>
        <fullName evidence="6 10">UDP-glucose 4-epimerase</fullName>
        <ecNumber evidence="5 10">5.1.3.2</ecNumber>
    </recommendedName>
</protein>
<dbReference type="NCBIfam" id="TIGR01179">
    <property type="entry name" value="galE"/>
    <property type="match status" value="1"/>
</dbReference>
<comment type="caution">
    <text evidence="12">The sequence shown here is derived from an EMBL/GenBank/DDBJ whole genome shotgun (WGS) entry which is preliminary data.</text>
</comment>
<comment type="subunit">
    <text evidence="10">Homodimer.</text>
</comment>
<comment type="catalytic activity">
    <reaction evidence="1 10">
        <text>UDP-alpha-D-glucose = UDP-alpha-D-galactose</text>
        <dbReference type="Rhea" id="RHEA:22168"/>
        <dbReference type="ChEBI" id="CHEBI:58885"/>
        <dbReference type="ChEBI" id="CHEBI:66914"/>
        <dbReference type="EC" id="5.1.3.2"/>
    </reaction>
</comment>
<dbReference type="InterPro" id="IPR001509">
    <property type="entry name" value="Epimerase_deHydtase"/>
</dbReference>
<evidence type="ECO:0000313" key="13">
    <source>
        <dbReference type="Proteomes" id="UP000316905"/>
    </source>
</evidence>
<keyword evidence="8" id="KW-0299">Galactose metabolism</keyword>
<evidence type="ECO:0000256" key="2">
    <source>
        <dbReference type="ARBA" id="ARBA00001911"/>
    </source>
</evidence>
<proteinExistence type="inferred from homology"/>
<dbReference type="CDD" id="cd05247">
    <property type="entry name" value="UDP_G4E_1_SDR_e"/>
    <property type="match status" value="1"/>
</dbReference>
<dbReference type="Gene3D" id="3.90.25.10">
    <property type="entry name" value="UDP-galactose 4-epimerase, domain 1"/>
    <property type="match status" value="1"/>
</dbReference>
<dbReference type="OrthoDB" id="9803010at2"/>
<evidence type="ECO:0000256" key="4">
    <source>
        <dbReference type="ARBA" id="ARBA00007637"/>
    </source>
</evidence>
<evidence type="ECO:0000256" key="7">
    <source>
        <dbReference type="ARBA" id="ARBA00023027"/>
    </source>
</evidence>
<dbReference type="Pfam" id="PF01370">
    <property type="entry name" value="Epimerase"/>
    <property type="match status" value="1"/>
</dbReference>
<keyword evidence="9 10" id="KW-0413">Isomerase</keyword>
<feature type="domain" description="NAD-dependent epimerase/dehydratase" evidence="11">
    <location>
        <begin position="2"/>
        <end position="261"/>
    </location>
</feature>
<evidence type="ECO:0000256" key="9">
    <source>
        <dbReference type="ARBA" id="ARBA00023235"/>
    </source>
</evidence>
<dbReference type="PANTHER" id="PTHR43725">
    <property type="entry name" value="UDP-GLUCOSE 4-EPIMERASE"/>
    <property type="match status" value="1"/>
</dbReference>
<dbReference type="InterPro" id="IPR036291">
    <property type="entry name" value="NAD(P)-bd_dom_sf"/>
</dbReference>
<evidence type="ECO:0000256" key="6">
    <source>
        <dbReference type="ARBA" id="ARBA00018569"/>
    </source>
</evidence>
<evidence type="ECO:0000256" key="5">
    <source>
        <dbReference type="ARBA" id="ARBA00013189"/>
    </source>
</evidence>
<dbReference type="UniPathway" id="UPA00214"/>
<evidence type="ECO:0000256" key="1">
    <source>
        <dbReference type="ARBA" id="ARBA00000083"/>
    </source>
</evidence>
<evidence type="ECO:0000256" key="3">
    <source>
        <dbReference type="ARBA" id="ARBA00004947"/>
    </source>
</evidence>
<name>A0A562Q7Q7_9PSED</name>
<keyword evidence="7 10" id="KW-0520">NAD</keyword>
<gene>
    <name evidence="12" type="ORF">IQ22_03168</name>
</gene>
<comment type="pathway">
    <text evidence="3 10">Carbohydrate metabolism; galactose metabolism.</text>
</comment>
<accession>A0A562Q7Q7</accession>
<dbReference type="Proteomes" id="UP000316905">
    <property type="component" value="Unassembled WGS sequence"/>
</dbReference>
<dbReference type="GO" id="GO:0006012">
    <property type="term" value="P:galactose metabolic process"/>
    <property type="evidence" value="ECO:0007669"/>
    <property type="project" value="UniProtKB-UniPathway"/>
</dbReference>
<dbReference type="SUPFAM" id="SSF51735">
    <property type="entry name" value="NAD(P)-binding Rossmann-fold domains"/>
    <property type="match status" value="1"/>
</dbReference>
<dbReference type="GO" id="GO:0005829">
    <property type="term" value="C:cytosol"/>
    <property type="evidence" value="ECO:0007669"/>
    <property type="project" value="TreeGrafter"/>
</dbReference>
<dbReference type="Gene3D" id="3.40.50.720">
    <property type="entry name" value="NAD(P)-binding Rossmann-like Domain"/>
    <property type="match status" value="1"/>
</dbReference>
<dbReference type="InterPro" id="IPR005886">
    <property type="entry name" value="UDP_G4E"/>
</dbReference>
<dbReference type="AlphaFoldDB" id="A0A562Q7Q7"/>
<dbReference type="GO" id="GO:0003978">
    <property type="term" value="F:UDP-glucose 4-epimerase activity"/>
    <property type="evidence" value="ECO:0007669"/>
    <property type="project" value="UniProtKB-UniRule"/>
</dbReference>
<organism evidence="12 13">
    <name type="scientific">Pseudomonas duriflava</name>
    <dbReference type="NCBI Taxonomy" id="459528"/>
    <lineage>
        <taxon>Bacteria</taxon>
        <taxon>Pseudomonadati</taxon>
        <taxon>Pseudomonadota</taxon>
        <taxon>Gammaproteobacteria</taxon>
        <taxon>Pseudomonadales</taxon>
        <taxon>Pseudomonadaceae</taxon>
        <taxon>Pseudomonas</taxon>
    </lineage>
</organism>
<evidence type="ECO:0000313" key="12">
    <source>
        <dbReference type="EMBL" id="TWI52792.1"/>
    </source>
</evidence>
<comment type="cofactor">
    <cofactor evidence="2 10">
        <name>NAD(+)</name>
        <dbReference type="ChEBI" id="CHEBI:57540"/>
    </cofactor>
</comment>
<dbReference type="EMBL" id="VLKY01000010">
    <property type="protein sequence ID" value="TWI52792.1"/>
    <property type="molecule type" value="Genomic_DNA"/>
</dbReference>
<dbReference type="PANTHER" id="PTHR43725:SF47">
    <property type="entry name" value="UDP-GLUCOSE 4-EPIMERASE"/>
    <property type="match status" value="1"/>
</dbReference>